<name>A0A165WBU0_9AGAM</name>
<dbReference type="STRING" id="1314782.A0A165WBU0"/>
<dbReference type="Gene3D" id="3.80.10.10">
    <property type="entry name" value="Ribonuclease Inhibitor"/>
    <property type="match status" value="1"/>
</dbReference>
<dbReference type="Proteomes" id="UP000076761">
    <property type="component" value="Unassembled WGS sequence"/>
</dbReference>
<organism evidence="1 2">
    <name type="scientific">Neolentinus lepideus HHB14362 ss-1</name>
    <dbReference type="NCBI Taxonomy" id="1314782"/>
    <lineage>
        <taxon>Eukaryota</taxon>
        <taxon>Fungi</taxon>
        <taxon>Dikarya</taxon>
        <taxon>Basidiomycota</taxon>
        <taxon>Agaricomycotina</taxon>
        <taxon>Agaricomycetes</taxon>
        <taxon>Gloeophyllales</taxon>
        <taxon>Gloeophyllaceae</taxon>
        <taxon>Neolentinus</taxon>
    </lineage>
</organism>
<dbReference type="SUPFAM" id="SSF52047">
    <property type="entry name" value="RNI-like"/>
    <property type="match status" value="1"/>
</dbReference>
<dbReference type="InParanoid" id="A0A165WBU0"/>
<dbReference type="EMBL" id="KV425551">
    <property type="protein sequence ID" value="KZT30956.1"/>
    <property type="molecule type" value="Genomic_DNA"/>
</dbReference>
<reference evidence="1 2" key="1">
    <citation type="journal article" date="2016" name="Mol. Biol. Evol.">
        <title>Comparative Genomics of Early-Diverging Mushroom-Forming Fungi Provides Insights into the Origins of Lignocellulose Decay Capabilities.</title>
        <authorList>
            <person name="Nagy L.G."/>
            <person name="Riley R."/>
            <person name="Tritt A."/>
            <person name="Adam C."/>
            <person name="Daum C."/>
            <person name="Floudas D."/>
            <person name="Sun H."/>
            <person name="Yadav J.S."/>
            <person name="Pangilinan J."/>
            <person name="Larsson K.H."/>
            <person name="Matsuura K."/>
            <person name="Barry K."/>
            <person name="Labutti K."/>
            <person name="Kuo R."/>
            <person name="Ohm R.A."/>
            <person name="Bhattacharya S.S."/>
            <person name="Shirouzu T."/>
            <person name="Yoshinaga Y."/>
            <person name="Martin F.M."/>
            <person name="Grigoriev I.V."/>
            <person name="Hibbett D.S."/>
        </authorList>
    </citation>
    <scope>NUCLEOTIDE SEQUENCE [LARGE SCALE GENOMIC DNA]</scope>
    <source>
        <strain evidence="1 2">HHB14362 ss-1</strain>
    </source>
</reference>
<proteinExistence type="predicted"/>
<dbReference type="AlphaFoldDB" id="A0A165WBU0"/>
<accession>A0A165WBU0</accession>
<dbReference type="OrthoDB" id="3256525at2759"/>
<evidence type="ECO:0000313" key="2">
    <source>
        <dbReference type="Proteomes" id="UP000076761"/>
    </source>
</evidence>
<protein>
    <submittedName>
        <fullName evidence="1">Uncharacterized protein</fullName>
    </submittedName>
</protein>
<gene>
    <name evidence="1" type="ORF">NEOLEDRAFT_1126640</name>
</gene>
<dbReference type="InterPro" id="IPR032675">
    <property type="entry name" value="LRR_dom_sf"/>
</dbReference>
<sequence>MSLPSELILQVFRWATWPPPHVKLSAEYTPFSSSNVTVAFNDPSIELKLKYNLALVSRQWRDLATEFLYEHIAFRRTQTDEIVPSPDWLSIMDYGRYAMSVQICRSLYADQPSSDLYEIWALIFHHCPNVKLILRPWWGKVGAFSREHWVLPANVQMPSSSNLPLCFANVTRLEWEYSSHFNIQLFRDIAQRLPNLRWLSLTSIVGAGTGGRALESHNHRSLHLSQLTTLCLRIENASMYRSMQWLTLPKLTHLIIEEQDVNIGGANARIMRGLFEKLGQTLEVLELGRGKYKHFRQSDVVSLAVTMCPKLHTLSYYVLYTTVPSASRIAIVAKSLRHIHLHAEAASGFDSLLDLAPMHMLQRIVWFRRFEELDYLTLHGDWTAILQNPEVSKALSGSRWIVKFENGTAWP</sequence>
<keyword evidence="2" id="KW-1185">Reference proteome</keyword>
<evidence type="ECO:0000313" key="1">
    <source>
        <dbReference type="EMBL" id="KZT30956.1"/>
    </source>
</evidence>